<evidence type="ECO:0000313" key="11">
    <source>
        <dbReference type="EMBL" id="MFC4656392.1"/>
    </source>
</evidence>
<accession>A0ABV9JQ83</accession>
<keyword evidence="11" id="KW-0808">Transferase</keyword>
<gene>
    <name evidence="11" type="ORF">ACFO3I_15350</name>
</gene>
<dbReference type="InterPro" id="IPR015424">
    <property type="entry name" value="PyrdxlP-dep_Trfase"/>
</dbReference>
<evidence type="ECO:0000256" key="3">
    <source>
        <dbReference type="ARBA" id="ARBA00012239"/>
    </source>
</evidence>
<dbReference type="EC" id="2.8.1.7" evidence="3"/>
<dbReference type="Gene3D" id="3.40.250.10">
    <property type="entry name" value="Rhodanese-like domain"/>
    <property type="match status" value="1"/>
</dbReference>
<dbReference type="Gene3D" id="1.10.260.50">
    <property type="match status" value="1"/>
</dbReference>
<dbReference type="PANTHER" id="PTHR11601">
    <property type="entry name" value="CYSTEINE DESULFURYLASE FAMILY MEMBER"/>
    <property type="match status" value="1"/>
</dbReference>
<dbReference type="InterPro" id="IPR020578">
    <property type="entry name" value="Aminotrans_V_PyrdxlP_BS"/>
</dbReference>
<dbReference type="InterPro" id="IPR036873">
    <property type="entry name" value="Rhodanese-like_dom_sf"/>
</dbReference>
<sequence>MSALPNPEIYLDHNATTPVLACAATAAQYAMQQSFGNPSSSHATGIKAKVQLEQTRQLARELIGAGQGDIIFTSGATEGIQVAVLSALTAARAAAADQPVLLLYGATEHKAVPQSLEHWNQLLGLNAEIKAIPVDQHGLLDQAFIREHLPRCALVCTMAVNNETGVAQDLVALSALIKGGSHQPLWLVDCVQALGKTALQLESLRVDYAPFSGHKLYAPKGIGFLYTRSGAPYVPLMAGGGQEAGLRSGTENLPGIAALNAVFRQLLAKEHSDFVGSDSLWQYRSELLAALKTVFPQLVLNSDAPYVVPTTLNFSVPGFASKDILDLFDAAAIRVSAGSACSSKIPSSFVLNAMGLELWRSQGAVRLSFGPAMTAEECTAACERIRSLKAVVDSCCLVLSDAQSTDLQPIDGLIQLKHEDLCSYLLVDAKAKCLVVIDPVQSLASRIAQLVQGHQLKVIAILDTHLHKDHHSARPELCALLANFCSADSVDVLGWPEQQAQVQCGRYQLSRVPTPGHSPEAVTVLVTEDDVQKFAFTGDFILPGGTGRLDLPGADSQAFVQSLQRLQQRLAPHSLVLSSHDYAQRFFTRWDLVLQEQPVLQSLLQQPDCCNSWTEQLLAQHEWLKQQQKHFCGVVEVSASDAKALISHHELQALLQQQKTLQIWDVRETYEQVAGALENYIPDHRIEHVPLSGLVQRLSEGQLTTQQAILLVCRSGNRSLLAARVLARAGYQQVYNLKGGVALLA</sequence>
<keyword evidence="5" id="KW-0663">Pyridoxal phosphate</keyword>
<dbReference type="InterPro" id="IPR015421">
    <property type="entry name" value="PyrdxlP-dep_Trfase_major"/>
</dbReference>
<dbReference type="InterPro" id="IPR036866">
    <property type="entry name" value="RibonucZ/Hydroxyglut_hydro"/>
</dbReference>
<evidence type="ECO:0000313" key="12">
    <source>
        <dbReference type="Proteomes" id="UP001595962"/>
    </source>
</evidence>
<dbReference type="PANTHER" id="PTHR11601:SF34">
    <property type="entry name" value="CYSTEINE DESULFURASE"/>
    <property type="match status" value="1"/>
</dbReference>
<dbReference type="RefSeq" id="WP_377335411.1">
    <property type="nucleotide sequence ID" value="NZ_JBHSGB010000014.1"/>
</dbReference>
<evidence type="ECO:0000256" key="2">
    <source>
        <dbReference type="ARBA" id="ARBA00006490"/>
    </source>
</evidence>
<dbReference type="InterPro" id="IPR001763">
    <property type="entry name" value="Rhodanese-like_dom"/>
</dbReference>
<dbReference type="Pfam" id="PF00581">
    <property type="entry name" value="Rhodanese"/>
    <property type="match status" value="1"/>
</dbReference>
<evidence type="ECO:0000256" key="6">
    <source>
        <dbReference type="ARBA" id="ARBA00023004"/>
    </source>
</evidence>
<dbReference type="Gene3D" id="3.60.15.10">
    <property type="entry name" value="Ribonuclease Z/Hydroxyacylglutathione hydrolase-like"/>
    <property type="match status" value="1"/>
</dbReference>
<evidence type="ECO:0000256" key="5">
    <source>
        <dbReference type="ARBA" id="ARBA00022898"/>
    </source>
</evidence>
<keyword evidence="11" id="KW-0032">Aminotransferase</keyword>
<feature type="domain" description="Rhodanese" evidence="10">
    <location>
        <begin position="657"/>
        <end position="745"/>
    </location>
</feature>
<comment type="catalytic activity">
    <reaction evidence="8">
        <text>(sulfur carrier)-H + L-cysteine = (sulfur carrier)-SH + L-alanine</text>
        <dbReference type="Rhea" id="RHEA:43892"/>
        <dbReference type="Rhea" id="RHEA-COMP:14737"/>
        <dbReference type="Rhea" id="RHEA-COMP:14739"/>
        <dbReference type="ChEBI" id="CHEBI:29917"/>
        <dbReference type="ChEBI" id="CHEBI:35235"/>
        <dbReference type="ChEBI" id="CHEBI:57972"/>
        <dbReference type="ChEBI" id="CHEBI:64428"/>
        <dbReference type="EC" id="2.8.1.7"/>
    </reaction>
</comment>
<dbReference type="InterPro" id="IPR001279">
    <property type="entry name" value="Metallo-B-lactamas"/>
</dbReference>
<dbReference type="SMART" id="SM00849">
    <property type="entry name" value="Lactamase_B"/>
    <property type="match status" value="1"/>
</dbReference>
<comment type="similarity">
    <text evidence="2">Belongs to the class-V pyridoxal-phosphate-dependent aminotransferase family. NifS/IscS subfamily.</text>
</comment>
<protein>
    <recommendedName>
        <fullName evidence="3">cysteine desulfurase</fullName>
        <ecNumber evidence="3">2.8.1.7</ecNumber>
    </recommendedName>
</protein>
<proteinExistence type="inferred from homology"/>
<dbReference type="PROSITE" id="PS00595">
    <property type="entry name" value="AA_TRANSFER_CLASS_5"/>
    <property type="match status" value="1"/>
</dbReference>
<dbReference type="SUPFAM" id="SSF53383">
    <property type="entry name" value="PLP-dependent transferases"/>
    <property type="match status" value="1"/>
</dbReference>
<organism evidence="11 12">
    <name type="scientific">Rheinheimera marina</name>
    <dbReference type="NCBI Taxonomy" id="1774958"/>
    <lineage>
        <taxon>Bacteria</taxon>
        <taxon>Pseudomonadati</taxon>
        <taxon>Pseudomonadota</taxon>
        <taxon>Gammaproteobacteria</taxon>
        <taxon>Chromatiales</taxon>
        <taxon>Chromatiaceae</taxon>
        <taxon>Rheinheimera</taxon>
    </lineage>
</organism>
<keyword evidence="4" id="KW-0479">Metal-binding</keyword>
<evidence type="ECO:0000256" key="9">
    <source>
        <dbReference type="RuleBase" id="RU004504"/>
    </source>
</evidence>
<dbReference type="GO" id="GO:0008483">
    <property type="term" value="F:transaminase activity"/>
    <property type="evidence" value="ECO:0007669"/>
    <property type="project" value="UniProtKB-KW"/>
</dbReference>
<dbReference type="SMART" id="SM00450">
    <property type="entry name" value="RHOD"/>
    <property type="match status" value="1"/>
</dbReference>
<evidence type="ECO:0000256" key="7">
    <source>
        <dbReference type="ARBA" id="ARBA00023014"/>
    </source>
</evidence>
<keyword evidence="6" id="KW-0408">Iron</keyword>
<dbReference type="SUPFAM" id="SSF52821">
    <property type="entry name" value="Rhodanese/Cell cycle control phosphatase"/>
    <property type="match status" value="1"/>
</dbReference>
<dbReference type="InterPro" id="IPR015422">
    <property type="entry name" value="PyrdxlP-dep_Trfase_small"/>
</dbReference>
<evidence type="ECO:0000256" key="1">
    <source>
        <dbReference type="ARBA" id="ARBA00001933"/>
    </source>
</evidence>
<dbReference type="CDD" id="cd00158">
    <property type="entry name" value="RHOD"/>
    <property type="match status" value="1"/>
</dbReference>
<keyword evidence="7" id="KW-0411">Iron-sulfur</keyword>
<keyword evidence="12" id="KW-1185">Reference proteome</keyword>
<dbReference type="Proteomes" id="UP001595962">
    <property type="component" value="Unassembled WGS sequence"/>
</dbReference>
<reference evidence="12" key="1">
    <citation type="journal article" date="2019" name="Int. J. Syst. Evol. Microbiol.">
        <title>The Global Catalogue of Microorganisms (GCM) 10K type strain sequencing project: providing services to taxonomists for standard genome sequencing and annotation.</title>
        <authorList>
            <consortium name="The Broad Institute Genomics Platform"/>
            <consortium name="The Broad Institute Genome Sequencing Center for Infectious Disease"/>
            <person name="Wu L."/>
            <person name="Ma J."/>
        </authorList>
    </citation>
    <scope>NUCLEOTIDE SEQUENCE [LARGE SCALE GENOMIC DNA]</scope>
    <source>
        <strain evidence="12">DT28</strain>
    </source>
</reference>
<name>A0ABV9JQ83_9GAMM</name>
<comment type="cofactor">
    <cofactor evidence="1 9">
        <name>pyridoxal 5'-phosphate</name>
        <dbReference type="ChEBI" id="CHEBI:597326"/>
    </cofactor>
</comment>
<dbReference type="Gene3D" id="3.40.640.10">
    <property type="entry name" value="Type I PLP-dependent aspartate aminotransferase-like (Major domain)"/>
    <property type="match status" value="1"/>
</dbReference>
<dbReference type="InterPro" id="IPR000192">
    <property type="entry name" value="Aminotrans_V_dom"/>
</dbReference>
<dbReference type="SUPFAM" id="SSF56281">
    <property type="entry name" value="Metallo-hydrolase/oxidoreductase"/>
    <property type="match status" value="1"/>
</dbReference>
<evidence type="ECO:0000256" key="8">
    <source>
        <dbReference type="ARBA" id="ARBA00050776"/>
    </source>
</evidence>
<comment type="caution">
    <text evidence="11">The sequence shown here is derived from an EMBL/GenBank/DDBJ whole genome shotgun (WGS) entry which is preliminary data.</text>
</comment>
<dbReference type="Gene3D" id="3.90.1150.10">
    <property type="entry name" value="Aspartate Aminotransferase, domain 1"/>
    <property type="match status" value="1"/>
</dbReference>
<dbReference type="PROSITE" id="PS50206">
    <property type="entry name" value="RHODANESE_3"/>
    <property type="match status" value="1"/>
</dbReference>
<dbReference type="EMBL" id="JBHSGB010000014">
    <property type="protein sequence ID" value="MFC4656392.1"/>
    <property type="molecule type" value="Genomic_DNA"/>
</dbReference>
<dbReference type="Pfam" id="PF00266">
    <property type="entry name" value="Aminotran_5"/>
    <property type="match status" value="1"/>
</dbReference>
<evidence type="ECO:0000259" key="10">
    <source>
        <dbReference type="PROSITE" id="PS50206"/>
    </source>
</evidence>
<evidence type="ECO:0000256" key="4">
    <source>
        <dbReference type="ARBA" id="ARBA00022723"/>
    </source>
</evidence>